<dbReference type="Proteomes" id="UP001596516">
    <property type="component" value="Unassembled WGS sequence"/>
</dbReference>
<dbReference type="InterPro" id="IPR023214">
    <property type="entry name" value="HAD_sf"/>
</dbReference>
<reference evidence="2" key="1">
    <citation type="journal article" date="2019" name="Int. J. Syst. Evol. Microbiol.">
        <title>The Global Catalogue of Microorganisms (GCM) 10K type strain sequencing project: providing services to taxonomists for standard genome sequencing and annotation.</title>
        <authorList>
            <consortium name="The Broad Institute Genomics Platform"/>
            <consortium name="The Broad Institute Genome Sequencing Center for Infectious Disease"/>
            <person name="Wu L."/>
            <person name="Ma J."/>
        </authorList>
    </citation>
    <scope>NUCLEOTIDE SEQUENCE [LARGE SCALE GENOMIC DNA]</scope>
    <source>
        <strain evidence="2">CGMCC 1.12750</strain>
    </source>
</reference>
<dbReference type="InterPro" id="IPR036412">
    <property type="entry name" value="HAD-like_sf"/>
</dbReference>
<dbReference type="PANTHER" id="PTHR19288">
    <property type="entry name" value="4-NITROPHENYLPHOSPHATASE-RELATED"/>
    <property type="match status" value="1"/>
</dbReference>
<dbReference type="InterPro" id="IPR006357">
    <property type="entry name" value="HAD-SF_hydro_IIA"/>
</dbReference>
<dbReference type="PANTHER" id="PTHR19288:SF90">
    <property type="entry name" value="OS08G0542600 PROTEIN"/>
    <property type="match status" value="1"/>
</dbReference>
<sequence>MTRIIQSLSDISEQYDALFCDLWGCVHNGQQAYPAAIAALQAFRSKGGSVILMTNAPRPGPAVSATFDRLGIPRDAWDAIVTSGDAAQAGMIMGAVGRKVWHLGPPKDEPFFTEIPDDLRALGSVERVPLEEAEGIVCTGLFDEMSETPEEYRGTLLRAKYAGMKLLCANPDIVVDLGEDRIFCAGALAELYTEMGGQSLYFGKPHPPIYDLARRRLTAMDKVIDDRRILAVGDGIFTDVQGGVSEGIDTLFITGGLAANELGEDPEHPQEALLLPWLQERQLSPSAVIGRLR</sequence>
<accession>A0ABW2UQR5</accession>
<dbReference type="Pfam" id="PF13242">
    <property type="entry name" value="Hydrolase_like"/>
    <property type="match status" value="1"/>
</dbReference>
<dbReference type="InterPro" id="IPR006356">
    <property type="entry name" value="HAD-SF_hydro_IIA_hyp3"/>
</dbReference>
<proteinExistence type="predicted"/>
<keyword evidence="2" id="KW-1185">Reference proteome</keyword>
<dbReference type="NCBIfam" id="TIGR01459">
    <property type="entry name" value="HAD-SF-IIA-hyp4"/>
    <property type="match status" value="1"/>
</dbReference>
<protein>
    <submittedName>
        <fullName evidence="1">TIGR01459 family HAD-type hydrolase</fullName>
    </submittedName>
</protein>
<dbReference type="EMBL" id="JBHTFQ010000007">
    <property type="protein sequence ID" value="MFC7705348.1"/>
    <property type="molecule type" value="Genomic_DNA"/>
</dbReference>
<dbReference type="Pfam" id="PF13344">
    <property type="entry name" value="Hydrolase_6"/>
    <property type="match status" value="1"/>
</dbReference>
<dbReference type="Gene3D" id="3.40.50.1000">
    <property type="entry name" value="HAD superfamily/HAD-like"/>
    <property type="match status" value="2"/>
</dbReference>
<dbReference type="SUPFAM" id="SSF56784">
    <property type="entry name" value="HAD-like"/>
    <property type="match status" value="1"/>
</dbReference>
<dbReference type="NCBIfam" id="TIGR01460">
    <property type="entry name" value="HAD-SF-IIA"/>
    <property type="match status" value="1"/>
</dbReference>
<keyword evidence="1" id="KW-0378">Hydrolase</keyword>
<evidence type="ECO:0000313" key="2">
    <source>
        <dbReference type="Proteomes" id="UP001596516"/>
    </source>
</evidence>
<dbReference type="GO" id="GO:0016787">
    <property type="term" value="F:hydrolase activity"/>
    <property type="evidence" value="ECO:0007669"/>
    <property type="project" value="UniProtKB-KW"/>
</dbReference>
<name>A0ABW2UQR5_9RHOB</name>
<gene>
    <name evidence="1" type="ORF">ACFQXB_14200</name>
</gene>
<organism evidence="1 2">
    <name type="scientific">Plastorhodobacter daqingensis</name>
    <dbReference type="NCBI Taxonomy" id="1387281"/>
    <lineage>
        <taxon>Bacteria</taxon>
        <taxon>Pseudomonadati</taxon>
        <taxon>Pseudomonadota</taxon>
        <taxon>Alphaproteobacteria</taxon>
        <taxon>Rhodobacterales</taxon>
        <taxon>Paracoccaceae</taxon>
        <taxon>Plastorhodobacter</taxon>
    </lineage>
</organism>
<dbReference type="CDD" id="cd07525">
    <property type="entry name" value="HAD_like"/>
    <property type="match status" value="1"/>
</dbReference>
<dbReference type="RefSeq" id="WP_377405105.1">
    <property type="nucleotide sequence ID" value="NZ_JBHTFQ010000007.1"/>
</dbReference>
<evidence type="ECO:0000313" key="1">
    <source>
        <dbReference type="EMBL" id="MFC7705348.1"/>
    </source>
</evidence>
<comment type="caution">
    <text evidence="1">The sequence shown here is derived from an EMBL/GenBank/DDBJ whole genome shotgun (WGS) entry which is preliminary data.</text>
</comment>